<feature type="region of interest" description="Disordered" evidence="1">
    <location>
        <begin position="740"/>
        <end position="762"/>
    </location>
</feature>
<protein>
    <submittedName>
        <fullName evidence="3">Coiled-coil-containing protein</fullName>
    </submittedName>
</protein>
<feature type="region of interest" description="Disordered" evidence="1">
    <location>
        <begin position="239"/>
        <end position="261"/>
    </location>
</feature>
<name>A0A378JE43_9GAMM</name>
<feature type="compositionally biased region" description="Basic and acidic residues" evidence="1">
    <location>
        <begin position="753"/>
        <end position="762"/>
    </location>
</feature>
<keyword evidence="4" id="KW-1185">Reference proteome</keyword>
<sequence>MDIMKLNILYGVLRLLTESSEFKLCDKIIPIHDRTLEDKEYYRLEIPHEDIAAEGLKLQEIHMSIYKKVDPQNAALGPSHFTALFHNSYGQEFRMHLFLNCFDTLACPPTWELLDGEHHYVKVDPPACMDYLTHAIWQQGLPCLQELRRQQKTIETRLLSDYNELEQQTALLYEKLDENKLAYLESLQKLINSATLLTKISDSPNWPRVISYLRKLHNSTSSMPERSIESIDKKETLKQDKKEEKISITSSKQSTCKNHRHPINTSLSQHTLFSKPSMDSSPVTAIQKRVNKIENLFDKMSKTADNHLKALLLIDLNRQLVDIDLENLTSLTSTQINTLSQIEIKVAHQAKSMLQMVLLKGEYDFARTLSPFYNLINSDILAIALMQKNADLLRFAVKELALPINSYPITMKKQTYPNVVQYCFSECQGKDSLLDCFSVLIEQGASLMDPVGPDKLPLAHLILSAKPKHPLYAALEQNKNLTLNNQHFYAHLIYVLKGHIRADILEKEKKAELEAWIGRYEQLKIRSESQNLLLNPKNQILSEEISAIAKKFFSTAMVEALERDEDIARENAYLAQETKELLQMIKLFQRKTGKVFPYQSLMNASNQDLKKELLKSDLQVDIGFSELKSSIMQNLNNGRLMISYCKELIEVLTMMTQLPPIAGKKNKRFRALDGQRKELMSKIEELNKTMPYSIIKNYNDVQESLNQLEDLMGKFTDLKGGLTMLTELLNQLKVEVPSHAGSSSFAVEDESAEEKRSECPLQ</sequence>
<organism evidence="3 5">
    <name type="scientific">Legionella gratiana</name>
    <dbReference type="NCBI Taxonomy" id="45066"/>
    <lineage>
        <taxon>Bacteria</taxon>
        <taxon>Pseudomonadati</taxon>
        <taxon>Pseudomonadota</taxon>
        <taxon>Gammaproteobacteria</taxon>
        <taxon>Legionellales</taxon>
        <taxon>Legionellaceae</taxon>
        <taxon>Legionella</taxon>
    </lineage>
</organism>
<proteinExistence type="predicted"/>
<evidence type="ECO:0000313" key="4">
    <source>
        <dbReference type="Proteomes" id="UP000054691"/>
    </source>
</evidence>
<dbReference type="EMBL" id="LNYE01000023">
    <property type="protein sequence ID" value="KTD09169.1"/>
    <property type="molecule type" value="Genomic_DNA"/>
</dbReference>
<dbReference type="Proteomes" id="UP000054691">
    <property type="component" value="Unassembled WGS sequence"/>
</dbReference>
<evidence type="ECO:0000313" key="2">
    <source>
        <dbReference type="EMBL" id="KTD09169.1"/>
    </source>
</evidence>
<dbReference type="Proteomes" id="UP000254476">
    <property type="component" value="Unassembled WGS sequence"/>
</dbReference>
<evidence type="ECO:0000256" key="1">
    <source>
        <dbReference type="SAM" id="MobiDB-lite"/>
    </source>
</evidence>
<evidence type="ECO:0000313" key="5">
    <source>
        <dbReference type="Proteomes" id="UP000254476"/>
    </source>
</evidence>
<reference evidence="3 5" key="2">
    <citation type="submission" date="2018-06" db="EMBL/GenBank/DDBJ databases">
        <authorList>
            <consortium name="Pathogen Informatics"/>
            <person name="Doyle S."/>
        </authorList>
    </citation>
    <scope>NUCLEOTIDE SEQUENCE [LARGE SCALE GENOMIC DNA]</scope>
    <source>
        <strain evidence="3 5">NCTC12388</strain>
    </source>
</reference>
<gene>
    <name evidence="3" type="primary">legC4</name>
    <name evidence="2" type="ORF">Lgra_2404</name>
    <name evidence="3" type="ORF">NCTC12388_02358</name>
</gene>
<accession>A0A378JE43</accession>
<dbReference type="AlphaFoldDB" id="A0A378JE43"/>
<dbReference type="EMBL" id="UGOB01000001">
    <property type="protein sequence ID" value="STX45616.1"/>
    <property type="molecule type" value="Genomic_DNA"/>
</dbReference>
<reference evidence="2 4" key="1">
    <citation type="submission" date="2015-11" db="EMBL/GenBank/DDBJ databases">
        <title>Genomic analysis of 38 Legionella species identifies large and diverse effector repertoires.</title>
        <authorList>
            <person name="Burstein D."/>
            <person name="Amaro F."/>
            <person name="Zusman T."/>
            <person name="Lifshitz Z."/>
            <person name="Cohen O."/>
            <person name="Gilbert J.A."/>
            <person name="Pupko T."/>
            <person name="Shuman H.A."/>
            <person name="Segal G."/>
        </authorList>
    </citation>
    <scope>NUCLEOTIDE SEQUENCE [LARGE SCALE GENOMIC DNA]</scope>
    <source>
        <strain evidence="2 4">Lyon 8420412</strain>
    </source>
</reference>
<evidence type="ECO:0000313" key="3">
    <source>
        <dbReference type="EMBL" id="STX45616.1"/>
    </source>
</evidence>